<protein>
    <submittedName>
        <fullName evidence="7">Uncharacterized protein</fullName>
    </submittedName>
</protein>
<dbReference type="EMBL" id="PFWT01000009">
    <property type="protein sequence ID" value="PJA46536.1"/>
    <property type="molecule type" value="Genomic_DNA"/>
</dbReference>
<gene>
    <name evidence="7" type="ORF">CO173_02100</name>
</gene>
<keyword evidence="2" id="KW-0813">Transport</keyword>
<proteinExistence type="predicted"/>
<dbReference type="GO" id="GO:0046933">
    <property type="term" value="F:proton-transporting ATP synthase activity, rotational mechanism"/>
    <property type="evidence" value="ECO:0007669"/>
    <property type="project" value="InterPro"/>
</dbReference>
<keyword evidence="6" id="KW-0066">ATP synthesis</keyword>
<evidence type="ECO:0000256" key="3">
    <source>
        <dbReference type="ARBA" id="ARBA00022781"/>
    </source>
</evidence>
<dbReference type="Pfam" id="PF00213">
    <property type="entry name" value="OSCP"/>
    <property type="match status" value="1"/>
</dbReference>
<reference evidence="8" key="1">
    <citation type="submission" date="2017-09" db="EMBL/GenBank/DDBJ databases">
        <title>Depth-based differentiation of microbial function through sediment-hosted aquifers and enrichment of novel symbionts in the deep terrestrial subsurface.</title>
        <authorList>
            <person name="Probst A.J."/>
            <person name="Ladd B."/>
            <person name="Jarett J.K."/>
            <person name="Geller-Mcgrath D.E."/>
            <person name="Sieber C.M.K."/>
            <person name="Emerson J.B."/>
            <person name="Anantharaman K."/>
            <person name="Thomas B.C."/>
            <person name="Malmstrom R."/>
            <person name="Stieglmeier M."/>
            <person name="Klingl A."/>
            <person name="Woyke T."/>
            <person name="Ryan C.M."/>
            <person name="Banfield J.F."/>
        </authorList>
    </citation>
    <scope>NUCLEOTIDE SEQUENCE [LARGE SCALE GENOMIC DNA]</scope>
</reference>
<dbReference type="PANTHER" id="PTHR11910">
    <property type="entry name" value="ATP SYNTHASE DELTA CHAIN"/>
    <property type="match status" value="1"/>
</dbReference>
<evidence type="ECO:0000256" key="2">
    <source>
        <dbReference type="ARBA" id="ARBA00022448"/>
    </source>
</evidence>
<evidence type="ECO:0000256" key="5">
    <source>
        <dbReference type="ARBA" id="ARBA00023136"/>
    </source>
</evidence>
<dbReference type="InterPro" id="IPR000711">
    <property type="entry name" value="ATPase_OSCP/dsu"/>
</dbReference>
<evidence type="ECO:0000313" key="7">
    <source>
        <dbReference type="EMBL" id="PJA46536.1"/>
    </source>
</evidence>
<dbReference type="AlphaFoldDB" id="A0A2M7XFM7"/>
<comment type="caution">
    <text evidence="7">The sequence shown here is derived from an EMBL/GenBank/DDBJ whole genome shotgun (WGS) entry which is preliminary data.</text>
</comment>
<keyword evidence="4" id="KW-0406">Ion transport</keyword>
<keyword evidence="5" id="KW-0472">Membrane</keyword>
<comment type="subcellular location">
    <subcellularLocation>
        <location evidence="1">Membrane</location>
    </subcellularLocation>
</comment>
<evidence type="ECO:0000256" key="1">
    <source>
        <dbReference type="ARBA" id="ARBA00004370"/>
    </source>
</evidence>
<evidence type="ECO:0000256" key="6">
    <source>
        <dbReference type="ARBA" id="ARBA00023310"/>
    </source>
</evidence>
<dbReference type="Proteomes" id="UP000231263">
    <property type="component" value="Unassembled WGS sequence"/>
</dbReference>
<evidence type="ECO:0000313" key="8">
    <source>
        <dbReference type="Proteomes" id="UP000231263"/>
    </source>
</evidence>
<keyword evidence="3" id="KW-0375">Hydrogen ion transport</keyword>
<accession>A0A2M7XFM7</accession>
<organism evidence="7 8">
    <name type="scientific">Candidatus Uhrbacteria bacterium CG_4_9_14_3_um_filter_41_35</name>
    <dbReference type="NCBI Taxonomy" id="1975034"/>
    <lineage>
        <taxon>Bacteria</taxon>
        <taxon>Candidatus Uhriibacteriota</taxon>
    </lineage>
</organism>
<sequence>MKLDNKKLAKILVESLENASESELPSITKEFVSFLGQNQLLSSWREIEANVHKVWKEKYGASNVSIMLAHNLSKEAKEALSKVAQGADVTIKVDDRLIGGAIIRIDDMRIDGSVTGALKRLKQTLLA</sequence>
<dbReference type="GO" id="GO:0016020">
    <property type="term" value="C:membrane"/>
    <property type="evidence" value="ECO:0007669"/>
    <property type="project" value="UniProtKB-SubCell"/>
</dbReference>
<evidence type="ECO:0000256" key="4">
    <source>
        <dbReference type="ARBA" id="ARBA00023065"/>
    </source>
</evidence>
<name>A0A2M7XFM7_9BACT</name>